<dbReference type="AlphaFoldDB" id="A0A7S3U4D7"/>
<keyword evidence="1" id="KW-0547">Nucleotide-binding</keyword>
<protein>
    <recommendedName>
        <fullName evidence="4">6-phosphofructo-2-kinase domain-containing protein</fullName>
    </recommendedName>
</protein>
<dbReference type="SMART" id="SM00855">
    <property type="entry name" value="PGAM"/>
    <property type="match status" value="1"/>
</dbReference>
<dbReference type="PROSITE" id="PS00175">
    <property type="entry name" value="PG_MUTASE"/>
    <property type="match status" value="1"/>
</dbReference>
<dbReference type="InterPro" id="IPR013078">
    <property type="entry name" value="His_Pase_superF_clade-1"/>
</dbReference>
<dbReference type="InterPro" id="IPR029033">
    <property type="entry name" value="His_PPase_superfam"/>
</dbReference>
<dbReference type="GO" id="GO:0005829">
    <property type="term" value="C:cytosol"/>
    <property type="evidence" value="ECO:0007669"/>
    <property type="project" value="TreeGrafter"/>
</dbReference>
<evidence type="ECO:0000313" key="5">
    <source>
        <dbReference type="EMBL" id="CAE0601427.1"/>
    </source>
</evidence>
<dbReference type="Gene3D" id="3.40.50.1240">
    <property type="entry name" value="Phosphoglycerate mutase-like"/>
    <property type="match status" value="1"/>
</dbReference>
<evidence type="ECO:0000256" key="3">
    <source>
        <dbReference type="SAM" id="MobiDB-lite"/>
    </source>
</evidence>
<feature type="compositionally biased region" description="Polar residues" evidence="3">
    <location>
        <begin position="465"/>
        <end position="501"/>
    </location>
</feature>
<feature type="region of interest" description="Disordered" evidence="3">
    <location>
        <begin position="1"/>
        <end position="30"/>
    </location>
</feature>
<dbReference type="InterPro" id="IPR001345">
    <property type="entry name" value="PG/BPGM_mutase_AS"/>
</dbReference>
<keyword evidence="2" id="KW-0067">ATP-binding</keyword>
<dbReference type="InterPro" id="IPR027417">
    <property type="entry name" value="P-loop_NTPase"/>
</dbReference>
<organism evidence="5">
    <name type="scientific">Strombidinopsis acuminata</name>
    <dbReference type="NCBI Taxonomy" id="141414"/>
    <lineage>
        <taxon>Eukaryota</taxon>
        <taxon>Sar</taxon>
        <taxon>Alveolata</taxon>
        <taxon>Ciliophora</taxon>
        <taxon>Intramacronucleata</taxon>
        <taxon>Spirotrichea</taxon>
        <taxon>Choreotrichia</taxon>
        <taxon>Choreotrichida</taxon>
        <taxon>Strombidinopsidae</taxon>
        <taxon>Strombidinopsis</taxon>
    </lineage>
</organism>
<dbReference type="Gene3D" id="3.40.50.300">
    <property type="entry name" value="P-loop containing nucleotide triphosphate hydrolases"/>
    <property type="match status" value="1"/>
</dbReference>
<dbReference type="Pfam" id="PF00300">
    <property type="entry name" value="His_Phos_1"/>
    <property type="match status" value="2"/>
</dbReference>
<dbReference type="PANTHER" id="PTHR10606:SF44">
    <property type="entry name" value="6-PHOSPHOFRUCTO 2-KINASE_FRUCTOSE 2,6-BISPHOSPHATASE LONG FORM"/>
    <property type="match status" value="1"/>
</dbReference>
<dbReference type="PIRSF" id="PIRSF000709">
    <property type="entry name" value="6PFK_2-Ptase"/>
    <property type="match status" value="1"/>
</dbReference>
<dbReference type="Pfam" id="PF01591">
    <property type="entry name" value="6PF2K"/>
    <property type="match status" value="1"/>
</dbReference>
<evidence type="ECO:0000256" key="2">
    <source>
        <dbReference type="ARBA" id="ARBA00022840"/>
    </source>
</evidence>
<dbReference type="GO" id="GO:0003873">
    <property type="term" value="F:6-phosphofructo-2-kinase activity"/>
    <property type="evidence" value="ECO:0007669"/>
    <property type="project" value="InterPro"/>
</dbReference>
<dbReference type="GO" id="GO:0006000">
    <property type="term" value="P:fructose metabolic process"/>
    <property type="evidence" value="ECO:0007669"/>
    <property type="project" value="InterPro"/>
</dbReference>
<reference evidence="5" key="1">
    <citation type="submission" date="2021-01" db="EMBL/GenBank/DDBJ databases">
        <authorList>
            <person name="Corre E."/>
            <person name="Pelletier E."/>
            <person name="Niang G."/>
            <person name="Scheremetjew M."/>
            <person name="Finn R."/>
            <person name="Kale V."/>
            <person name="Holt S."/>
            <person name="Cochrane G."/>
            <person name="Meng A."/>
            <person name="Brown T."/>
            <person name="Cohen L."/>
        </authorList>
    </citation>
    <scope>NUCLEOTIDE SEQUENCE</scope>
    <source>
        <strain evidence="5">SPMC142</strain>
    </source>
</reference>
<dbReference type="PANTHER" id="PTHR10606">
    <property type="entry name" value="6-PHOSPHOFRUCTO-2-KINASE/FRUCTOSE-2,6-BISPHOSPHATASE"/>
    <property type="match status" value="1"/>
</dbReference>
<proteinExistence type="predicted"/>
<sequence>MAPPPLPIEPSASVHGVNGSAGSPPSSPHRSELAELLRTLPSGPGLKRHIDFSSTNSLSAYVASQSHLLKATSDNPLPTAVPPPIAAVAGLLGVRHILCLIGLPERGKPFIAHRLSKYLSFFHGAEVKLFDINEVMARAGGPAGSDHNAMFLFEEIKTFMNATSSSADRNMSVPKSTRGRSGTTELQASIAAALGTAAPDGEPAAAPEAHEEEELLVDMNDRRRKNVDSGKVAILYASDSFVAFKEKWSGTSKERRRWANDILAGDAALGAKLIFIEVIADRPDILEANLRARERARTGASWDDPLSRAAIKEFHRREMQFQRIYVTLQEDGSEGDLSYIKLINYGDKVVTNRMHGYLRMRIAQFLSVIHPTPHTIYLSRHGQSEYNVLGKIGGNPPLSPAGEEYARRLGKWVPENIFVQHGVLRKCRLWTSSLQRTILTARHIPHPIFPMSSFGEQPYPPRGEQQPSLTASIGPNSASGSLAESMHQSDLSSANTDSTVPSPARNDTIERDEAAEPVWEQMSPRVYRNLDEIFAGEYEGKTYAEIKQIAPSEASLRSMDKIGYRYPRGESYFDIVARLDPLVHELESYHEPLLLVSHQAVLRLMYAYLMGKSRTTAPKIEIPLHTVIRITYDGWNEPVEERFVLGPEAHGFSPDGNITKDAQDNICDAKE</sequence>
<dbReference type="PRINTS" id="PR00991">
    <property type="entry name" value="6PFRUCTKNASE"/>
</dbReference>
<dbReference type="InterPro" id="IPR003094">
    <property type="entry name" value="6Pfruct_kin"/>
</dbReference>
<dbReference type="SUPFAM" id="SSF53254">
    <property type="entry name" value="Phosphoglycerate mutase-like"/>
    <property type="match status" value="1"/>
</dbReference>
<dbReference type="GO" id="GO:0005524">
    <property type="term" value="F:ATP binding"/>
    <property type="evidence" value="ECO:0007669"/>
    <property type="project" value="UniProtKB-KW"/>
</dbReference>
<gene>
    <name evidence="5" type="ORF">SACU0126_LOCUS33709</name>
</gene>
<evidence type="ECO:0000259" key="4">
    <source>
        <dbReference type="Pfam" id="PF01591"/>
    </source>
</evidence>
<feature type="domain" description="6-phosphofructo-2-kinase" evidence="4">
    <location>
        <begin position="251"/>
        <end position="373"/>
    </location>
</feature>
<feature type="region of interest" description="Disordered" evidence="3">
    <location>
        <begin position="450"/>
        <end position="516"/>
    </location>
</feature>
<dbReference type="GO" id="GO:0004331">
    <property type="term" value="F:fructose-2,6-bisphosphate 2-phosphatase activity"/>
    <property type="evidence" value="ECO:0007669"/>
    <property type="project" value="TreeGrafter"/>
</dbReference>
<dbReference type="EMBL" id="HBIQ01106198">
    <property type="protein sequence ID" value="CAE0601427.1"/>
    <property type="molecule type" value="Transcribed_RNA"/>
</dbReference>
<dbReference type="GO" id="GO:0006003">
    <property type="term" value="P:fructose 2,6-bisphosphate metabolic process"/>
    <property type="evidence" value="ECO:0007669"/>
    <property type="project" value="InterPro"/>
</dbReference>
<evidence type="ECO:0000256" key="1">
    <source>
        <dbReference type="ARBA" id="ARBA00022741"/>
    </source>
</evidence>
<name>A0A7S3U4D7_9SPIT</name>
<dbReference type="CDD" id="cd07067">
    <property type="entry name" value="HP_PGM_like"/>
    <property type="match status" value="1"/>
</dbReference>
<accession>A0A7S3U4D7</accession>
<dbReference type="InterPro" id="IPR013079">
    <property type="entry name" value="6Phosfructo_kin"/>
</dbReference>